<keyword evidence="1 3" id="KW-0863">Zinc-finger</keyword>
<feature type="domain" description="RING-type" evidence="5">
    <location>
        <begin position="277"/>
        <end position="312"/>
    </location>
</feature>
<feature type="compositionally biased region" description="Basic and acidic residues" evidence="4">
    <location>
        <begin position="1"/>
        <end position="19"/>
    </location>
</feature>
<evidence type="ECO:0000256" key="3">
    <source>
        <dbReference type="PROSITE-ProRule" id="PRU00175"/>
    </source>
</evidence>
<feature type="compositionally biased region" description="Polar residues" evidence="4">
    <location>
        <begin position="208"/>
        <end position="247"/>
    </location>
</feature>
<feature type="compositionally biased region" description="Low complexity" evidence="4">
    <location>
        <begin position="55"/>
        <end position="81"/>
    </location>
</feature>
<evidence type="ECO:0000313" key="7">
    <source>
        <dbReference type="Proteomes" id="UP001487740"/>
    </source>
</evidence>
<dbReference type="Pfam" id="PF13920">
    <property type="entry name" value="zf-C3HC4_3"/>
    <property type="match status" value="1"/>
</dbReference>
<feature type="compositionally biased region" description="Basic residues" evidence="4">
    <location>
        <begin position="182"/>
        <end position="205"/>
    </location>
</feature>
<protein>
    <recommendedName>
        <fullName evidence="5">RING-type domain-containing protein</fullName>
    </recommendedName>
</protein>
<evidence type="ECO:0000256" key="1">
    <source>
        <dbReference type="ARBA" id="ARBA00022771"/>
    </source>
</evidence>
<feature type="region of interest" description="Disordered" evidence="4">
    <location>
        <begin position="46"/>
        <end position="102"/>
    </location>
</feature>
<feature type="compositionally biased region" description="Low complexity" evidence="4">
    <location>
        <begin position="143"/>
        <end position="163"/>
    </location>
</feature>
<dbReference type="GO" id="GO:0008270">
    <property type="term" value="F:zinc ion binding"/>
    <property type="evidence" value="ECO:0007669"/>
    <property type="project" value="UniProtKB-KW"/>
</dbReference>
<dbReference type="AlphaFoldDB" id="A0AAW0T371"/>
<evidence type="ECO:0000259" key="5">
    <source>
        <dbReference type="PROSITE" id="PS50089"/>
    </source>
</evidence>
<sequence length="324" mass="37490">MIDRGTSHIRNREDLERAHTSPSPGPLQPLGQKYLLENGNCHQHLHYHHHHHHQPQQQQPQQQQQMQQQYHQYSQLPQQYILPPPQHPQMSPPQQAPPSLPQEPLQKKLRVFPTQQPSVSLPQQSLQYLPHQSPLLIPLPAEQQPQQQQQQQQRQFSPPHQSFSPPPPPRHSVVPEMLCNVNHHHHQEQQSQHHHHLHHHYHQHHQQSNTTNPSTLYSFTQQPPRTNTSSPTQETETQRALSPTATHHPTAKDIAALKEERARLHEKLVEMKERRRCVVCLDNEYGAIFMPCTHLVTCPSCAATLTACPLCRTPVQYLVAVKVD</sequence>
<dbReference type="Proteomes" id="UP001487740">
    <property type="component" value="Unassembled WGS sequence"/>
</dbReference>
<feature type="region of interest" description="Disordered" evidence="4">
    <location>
        <begin position="142"/>
        <end position="251"/>
    </location>
</feature>
<evidence type="ECO:0000313" key="6">
    <source>
        <dbReference type="EMBL" id="KAK8381881.1"/>
    </source>
</evidence>
<dbReference type="SUPFAM" id="SSF57850">
    <property type="entry name" value="RING/U-box"/>
    <property type="match status" value="1"/>
</dbReference>
<proteinExistence type="predicted"/>
<dbReference type="SMART" id="SM00184">
    <property type="entry name" value="RING"/>
    <property type="match status" value="1"/>
</dbReference>
<evidence type="ECO:0000256" key="4">
    <source>
        <dbReference type="SAM" id="MobiDB-lite"/>
    </source>
</evidence>
<keyword evidence="2" id="KW-0862">Zinc</keyword>
<dbReference type="EMBL" id="JARAKH010000039">
    <property type="protein sequence ID" value="KAK8381881.1"/>
    <property type="molecule type" value="Genomic_DNA"/>
</dbReference>
<evidence type="ECO:0000256" key="2">
    <source>
        <dbReference type="ARBA" id="ARBA00022833"/>
    </source>
</evidence>
<feature type="compositionally biased region" description="Pro residues" evidence="4">
    <location>
        <begin position="82"/>
        <end position="101"/>
    </location>
</feature>
<comment type="caution">
    <text evidence="6">The sequence shown here is derived from an EMBL/GenBank/DDBJ whole genome shotgun (WGS) entry which is preliminary data.</text>
</comment>
<dbReference type="InterPro" id="IPR013083">
    <property type="entry name" value="Znf_RING/FYVE/PHD"/>
</dbReference>
<reference evidence="6 7" key="1">
    <citation type="submission" date="2023-03" db="EMBL/GenBank/DDBJ databases">
        <title>High-quality genome of Scylla paramamosain provides insights in environmental adaptation.</title>
        <authorList>
            <person name="Zhang L."/>
        </authorList>
    </citation>
    <scope>NUCLEOTIDE SEQUENCE [LARGE SCALE GENOMIC DNA]</scope>
    <source>
        <strain evidence="6">LZ_2023a</strain>
        <tissue evidence="6">Muscle</tissue>
    </source>
</reference>
<keyword evidence="1 3" id="KW-0479">Metal-binding</keyword>
<keyword evidence="7" id="KW-1185">Reference proteome</keyword>
<gene>
    <name evidence="6" type="ORF">O3P69_015112</name>
</gene>
<dbReference type="PROSITE" id="PS50089">
    <property type="entry name" value="ZF_RING_2"/>
    <property type="match status" value="1"/>
</dbReference>
<feature type="region of interest" description="Disordered" evidence="4">
    <location>
        <begin position="1"/>
        <end position="33"/>
    </location>
</feature>
<dbReference type="Gene3D" id="3.30.40.10">
    <property type="entry name" value="Zinc/RING finger domain, C3HC4 (zinc finger)"/>
    <property type="match status" value="1"/>
</dbReference>
<dbReference type="InterPro" id="IPR001841">
    <property type="entry name" value="Znf_RING"/>
</dbReference>
<accession>A0AAW0T371</accession>
<organism evidence="6 7">
    <name type="scientific">Scylla paramamosain</name>
    <name type="common">Mud crab</name>
    <dbReference type="NCBI Taxonomy" id="85552"/>
    <lineage>
        <taxon>Eukaryota</taxon>
        <taxon>Metazoa</taxon>
        <taxon>Ecdysozoa</taxon>
        <taxon>Arthropoda</taxon>
        <taxon>Crustacea</taxon>
        <taxon>Multicrustacea</taxon>
        <taxon>Malacostraca</taxon>
        <taxon>Eumalacostraca</taxon>
        <taxon>Eucarida</taxon>
        <taxon>Decapoda</taxon>
        <taxon>Pleocyemata</taxon>
        <taxon>Brachyura</taxon>
        <taxon>Eubrachyura</taxon>
        <taxon>Portunoidea</taxon>
        <taxon>Portunidae</taxon>
        <taxon>Portuninae</taxon>
        <taxon>Scylla</taxon>
    </lineage>
</organism>
<name>A0AAW0T371_SCYPA</name>